<reference evidence="1 2" key="2">
    <citation type="submission" date="2018-11" db="EMBL/GenBank/DDBJ databases">
        <authorList>
            <consortium name="Pathogen Informatics"/>
        </authorList>
    </citation>
    <scope>NUCLEOTIDE SEQUENCE [LARGE SCALE GENOMIC DNA]</scope>
</reference>
<gene>
    <name evidence="1" type="ORF">OFLC_LOCUS12332</name>
</gene>
<proteinExistence type="predicted"/>
<dbReference type="WBParaSite" id="OFLC_0001233101-mRNA-1">
    <property type="protein sequence ID" value="OFLC_0001233101-mRNA-1"/>
    <property type="gene ID" value="OFLC_0001233101"/>
</dbReference>
<name>A0A183HXW8_9BILA</name>
<evidence type="ECO:0000313" key="3">
    <source>
        <dbReference type="WBParaSite" id="OFLC_0001233101-mRNA-1"/>
    </source>
</evidence>
<sequence length="44" mass="5188">MRVVEDFSLFQDDYPNSPNLHEIITIGSLQDFAVERYRIRLSDS</sequence>
<keyword evidence="2" id="KW-1185">Reference proteome</keyword>
<dbReference type="AlphaFoldDB" id="A0A183HXW8"/>
<dbReference type="Proteomes" id="UP000267606">
    <property type="component" value="Unassembled WGS sequence"/>
</dbReference>
<evidence type="ECO:0000313" key="1">
    <source>
        <dbReference type="EMBL" id="VDO83980.1"/>
    </source>
</evidence>
<accession>A0A183HXW8</accession>
<protein>
    <submittedName>
        <fullName evidence="3">AraC family transcriptional regulator</fullName>
    </submittedName>
</protein>
<evidence type="ECO:0000313" key="2">
    <source>
        <dbReference type="Proteomes" id="UP000267606"/>
    </source>
</evidence>
<dbReference type="EMBL" id="UZAJ01019031">
    <property type="protein sequence ID" value="VDO83980.1"/>
    <property type="molecule type" value="Genomic_DNA"/>
</dbReference>
<reference evidence="3" key="1">
    <citation type="submission" date="2016-06" db="UniProtKB">
        <authorList>
            <consortium name="WormBaseParasite"/>
        </authorList>
    </citation>
    <scope>IDENTIFICATION</scope>
</reference>
<organism evidence="3">
    <name type="scientific">Onchocerca flexuosa</name>
    <dbReference type="NCBI Taxonomy" id="387005"/>
    <lineage>
        <taxon>Eukaryota</taxon>
        <taxon>Metazoa</taxon>
        <taxon>Ecdysozoa</taxon>
        <taxon>Nematoda</taxon>
        <taxon>Chromadorea</taxon>
        <taxon>Rhabditida</taxon>
        <taxon>Spirurina</taxon>
        <taxon>Spiruromorpha</taxon>
        <taxon>Filarioidea</taxon>
        <taxon>Onchocercidae</taxon>
        <taxon>Onchocerca</taxon>
    </lineage>
</organism>